<name>A0A1R1YAB7_9FUNG</name>
<keyword evidence="3" id="KW-1185">Reference proteome</keyword>
<protein>
    <submittedName>
        <fullName evidence="2">Uncharacterized protein</fullName>
    </submittedName>
</protein>
<dbReference type="Proteomes" id="UP000187283">
    <property type="component" value="Unassembled WGS sequence"/>
</dbReference>
<dbReference type="OrthoDB" id="45365at2759"/>
<gene>
    <name evidence="2" type="ORF">AYI70_g1957</name>
</gene>
<feature type="compositionally biased region" description="Polar residues" evidence="1">
    <location>
        <begin position="1"/>
        <end position="19"/>
    </location>
</feature>
<comment type="caution">
    <text evidence="2">The sequence shown here is derived from an EMBL/GenBank/DDBJ whole genome shotgun (WGS) entry which is preliminary data.</text>
</comment>
<organism evidence="2 3">
    <name type="scientific">Smittium culicis</name>
    <dbReference type="NCBI Taxonomy" id="133412"/>
    <lineage>
        <taxon>Eukaryota</taxon>
        <taxon>Fungi</taxon>
        <taxon>Fungi incertae sedis</taxon>
        <taxon>Zoopagomycota</taxon>
        <taxon>Kickxellomycotina</taxon>
        <taxon>Harpellomycetes</taxon>
        <taxon>Harpellales</taxon>
        <taxon>Legeriomycetaceae</taxon>
        <taxon>Smittium</taxon>
    </lineage>
</organism>
<reference evidence="2 3" key="1">
    <citation type="submission" date="2017-01" db="EMBL/GenBank/DDBJ databases">
        <authorList>
            <person name="Mah S.A."/>
            <person name="Swanson W.J."/>
            <person name="Moy G.W."/>
            <person name="Vacquier V.D."/>
        </authorList>
    </citation>
    <scope>NUCLEOTIDE SEQUENCE [LARGE SCALE GENOMIC DNA]</scope>
    <source>
        <strain evidence="2 3">GSMNP</strain>
    </source>
</reference>
<feature type="region of interest" description="Disordered" evidence="1">
    <location>
        <begin position="1"/>
        <end position="68"/>
    </location>
</feature>
<evidence type="ECO:0000256" key="1">
    <source>
        <dbReference type="SAM" id="MobiDB-lite"/>
    </source>
</evidence>
<evidence type="ECO:0000313" key="2">
    <source>
        <dbReference type="EMBL" id="OMJ23877.1"/>
    </source>
</evidence>
<evidence type="ECO:0000313" key="3">
    <source>
        <dbReference type="Proteomes" id="UP000187283"/>
    </source>
</evidence>
<feature type="non-terminal residue" evidence="2">
    <location>
        <position position="1"/>
    </location>
</feature>
<dbReference type="EMBL" id="LSSN01000454">
    <property type="protein sequence ID" value="OMJ23877.1"/>
    <property type="molecule type" value="Genomic_DNA"/>
</dbReference>
<accession>A0A1R1YAB7</accession>
<sequence length="90" mass="9929">DNYSSELARVSISSASSKPTFPEHEHTENNFHSTNSKSLESDSGARFANKETFANNSANDNDPLLDDDNTVSIMLSTLHQLQKPYPETPS</sequence>
<dbReference type="AlphaFoldDB" id="A0A1R1YAB7"/>
<proteinExistence type="predicted"/>